<evidence type="ECO:0000313" key="2">
    <source>
        <dbReference type="EMBL" id="ABG57746.1"/>
    </source>
</evidence>
<gene>
    <name evidence="2" type="ordered locus">CHU_0457</name>
</gene>
<protein>
    <recommendedName>
        <fullName evidence="1">Phosphatidate phosphatase APP1 catalytic domain-containing protein</fullName>
    </recommendedName>
</protein>
<reference evidence="2 3" key="1">
    <citation type="journal article" date="2007" name="Appl. Environ. Microbiol.">
        <title>Genome sequence of the cellulolytic gliding bacterium Cytophaga hutchinsonii.</title>
        <authorList>
            <person name="Xie G."/>
            <person name="Bruce D.C."/>
            <person name="Challacombe J.F."/>
            <person name="Chertkov O."/>
            <person name="Detter J.C."/>
            <person name="Gilna P."/>
            <person name="Han C.S."/>
            <person name="Lucas S."/>
            <person name="Misra M."/>
            <person name="Myers G.L."/>
            <person name="Richardson P."/>
            <person name="Tapia R."/>
            <person name="Thayer N."/>
            <person name="Thompson L.S."/>
            <person name="Brettin T.S."/>
            <person name="Henrissat B."/>
            <person name="Wilson D.B."/>
            <person name="McBride M.J."/>
        </authorList>
    </citation>
    <scope>NUCLEOTIDE SEQUENCE [LARGE SCALE GENOMIC DNA]</scope>
    <source>
        <strain evidence="3">ATCC 33406 / DSM 1761 / CIP 103989 / NBRC 15051 / NCIMB 9469 / D465</strain>
    </source>
</reference>
<proteinExistence type="predicted"/>
<organism evidence="2 3">
    <name type="scientific">Cytophaga hutchinsonii (strain ATCC 33406 / DSM 1761 / CIP 103989 / NBRC 15051 / NCIMB 9469 / D465)</name>
    <dbReference type="NCBI Taxonomy" id="269798"/>
    <lineage>
        <taxon>Bacteria</taxon>
        <taxon>Pseudomonadati</taxon>
        <taxon>Bacteroidota</taxon>
        <taxon>Cytophagia</taxon>
        <taxon>Cytophagales</taxon>
        <taxon>Cytophagaceae</taxon>
        <taxon>Cytophaga</taxon>
    </lineage>
</organism>
<dbReference type="InterPro" id="IPR052935">
    <property type="entry name" value="Mg2+_PAP"/>
</dbReference>
<dbReference type="GO" id="GO:0008195">
    <property type="term" value="F:phosphatidate phosphatase activity"/>
    <property type="evidence" value="ECO:0007669"/>
    <property type="project" value="InterPro"/>
</dbReference>
<dbReference type="Proteomes" id="UP000001822">
    <property type="component" value="Chromosome"/>
</dbReference>
<dbReference type="PANTHER" id="PTHR28208">
    <property type="entry name" value="PHOSPHATIDATE PHOSPHATASE APP1"/>
    <property type="match status" value="1"/>
</dbReference>
<dbReference type="KEGG" id="chu:CHU_0457"/>
<dbReference type="OrthoDB" id="9789875at2"/>
<dbReference type="RefSeq" id="WP_011583862.1">
    <property type="nucleotide sequence ID" value="NC_008255.1"/>
</dbReference>
<dbReference type="Gene3D" id="3.40.50.1000">
    <property type="entry name" value="HAD superfamily/HAD-like"/>
    <property type="match status" value="1"/>
</dbReference>
<dbReference type="EMBL" id="CP000383">
    <property type="protein sequence ID" value="ABG57746.1"/>
    <property type="molecule type" value="Genomic_DNA"/>
</dbReference>
<feature type="domain" description="Phosphatidate phosphatase APP1 catalytic" evidence="1">
    <location>
        <begin position="124"/>
        <end position="273"/>
    </location>
</feature>
<dbReference type="InterPro" id="IPR036412">
    <property type="entry name" value="HAD-like_sf"/>
</dbReference>
<dbReference type="AlphaFoldDB" id="A0A6N4SN92"/>
<sequence>MTPKQPILLSFYAVTNGEKLMVFGHLTHSFKKDLNFKGFSSTKTFFTLLSLYRTRFVANHEVEITFNTGKSTVTTDAKGSFFLTADLLTGQTSVLDVQIDGISVTFMPELYDLTIHEIKTDTILISDIDDTVLHSYISNKFMKFLTLMFTAAERRRAVEPTMKLIREQYAQGVTPFYLSNSEQNLYPLIYRFLKHNNFPKGPLFLKEMRKLRDVFRGKKFPEQSLHKLTTLNLLLRFFPEKKFILVGDNTQHDLDIYLSMAEKFPACIKYIVILKVVKRPADDEVVAYSTERLKQKRIGLYYGNEFPNQFNLKSNSTHT</sequence>
<evidence type="ECO:0000259" key="1">
    <source>
        <dbReference type="Pfam" id="PF09949"/>
    </source>
</evidence>
<accession>A0A6N4SN92</accession>
<dbReference type="InterPro" id="IPR019236">
    <property type="entry name" value="APP1_cat"/>
</dbReference>
<evidence type="ECO:0000313" key="3">
    <source>
        <dbReference type="Proteomes" id="UP000001822"/>
    </source>
</evidence>
<dbReference type="InterPro" id="IPR023214">
    <property type="entry name" value="HAD_sf"/>
</dbReference>
<dbReference type="PANTHER" id="PTHR28208:SF1">
    <property type="entry name" value="FILAMENT ORGANIZATION PROTEIN APP1-LIKE, PUTATIVE (AFU_ORTHOLOGUE AFUA_1G06650)-RELATED"/>
    <property type="match status" value="1"/>
</dbReference>
<name>A0A6N4SN92_CYTH3</name>
<keyword evidence="3" id="KW-1185">Reference proteome</keyword>
<dbReference type="SUPFAM" id="SSF56784">
    <property type="entry name" value="HAD-like"/>
    <property type="match status" value="1"/>
</dbReference>
<dbReference type="Pfam" id="PF09949">
    <property type="entry name" value="APP1_cat"/>
    <property type="match status" value="1"/>
</dbReference>